<proteinExistence type="predicted"/>
<keyword evidence="1" id="KW-1133">Transmembrane helix</keyword>
<feature type="transmembrane region" description="Helical" evidence="1">
    <location>
        <begin position="304"/>
        <end position="328"/>
    </location>
</feature>
<evidence type="ECO:0000313" key="3">
    <source>
        <dbReference type="Proteomes" id="UP000236311"/>
    </source>
</evidence>
<evidence type="ECO:0000256" key="1">
    <source>
        <dbReference type="SAM" id="Phobius"/>
    </source>
</evidence>
<keyword evidence="1" id="KW-0812">Transmembrane</keyword>
<protein>
    <submittedName>
        <fullName evidence="2">DNA-directed RNA polymerase subunit P</fullName>
    </submittedName>
</protein>
<evidence type="ECO:0000313" key="2">
    <source>
        <dbReference type="EMBL" id="SOY28586.1"/>
    </source>
</evidence>
<name>A0A2K4ZDQ1_9FIRM</name>
<dbReference type="AlphaFoldDB" id="A0A2K4ZDQ1"/>
<organism evidence="2 3">
    <name type="scientific">Acetatifactor muris</name>
    <dbReference type="NCBI Taxonomy" id="879566"/>
    <lineage>
        <taxon>Bacteria</taxon>
        <taxon>Bacillati</taxon>
        <taxon>Bacillota</taxon>
        <taxon>Clostridia</taxon>
        <taxon>Lachnospirales</taxon>
        <taxon>Lachnospiraceae</taxon>
        <taxon>Acetatifactor</taxon>
    </lineage>
</organism>
<dbReference type="GO" id="GO:0000428">
    <property type="term" value="C:DNA-directed RNA polymerase complex"/>
    <property type="evidence" value="ECO:0007669"/>
    <property type="project" value="UniProtKB-KW"/>
</dbReference>
<dbReference type="Proteomes" id="UP000236311">
    <property type="component" value="Unassembled WGS sequence"/>
</dbReference>
<accession>A0A2K4ZDQ1</accession>
<keyword evidence="2" id="KW-0240">DNA-directed RNA polymerase</keyword>
<dbReference type="Gene3D" id="2.20.28.30">
    <property type="entry name" value="RNA polymerase ii, chain L"/>
    <property type="match status" value="1"/>
</dbReference>
<keyword evidence="2" id="KW-0804">Transcription</keyword>
<sequence length="329" mass="37923">MFFRCKNCGGNAVYSPERHGMYCPFCESEESGERTEAQTESLTLCPNCGGEVSVQEHTSATQCPYCDSYLIFNERVEGRYEPAMMIPFQMGKEACKNSVREKFRRCLFAPTDFLSEVRLNSIQGIYVPYWFYDYDTDCQFQGEGTRIRSWRSGDIEYTETSFYAVNRRMDIHFERIPVDASEQMPDDVMDLIAPFQYNQMTGFQPKFMSGFYGEKYNVTSDVVEDRARTLMKEDAGKLLRESYAGYNTVKTIRQDISVRDSRAVYGLLPVWKYVYHYKGQEYPFYVNGQTGKIVGTAPFSKTKFMVYVGTMWGCLTAVLALLQILLGLL</sequence>
<gene>
    <name evidence="2" type="ORF">AMURIS_01296</name>
</gene>
<keyword evidence="1" id="KW-0472">Membrane</keyword>
<dbReference type="OrthoDB" id="3182597at2"/>
<reference evidence="2 3" key="1">
    <citation type="submission" date="2018-01" db="EMBL/GenBank/DDBJ databases">
        <authorList>
            <person name="Gaut B.S."/>
            <person name="Morton B.R."/>
            <person name="Clegg M.T."/>
            <person name="Duvall M.R."/>
        </authorList>
    </citation>
    <scope>NUCLEOTIDE SEQUENCE [LARGE SCALE GENOMIC DNA]</scope>
    <source>
        <strain evidence="2">GP69</strain>
    </source>
</reference>
<dbReference type="EMBL" id="OFSM01000005">
    <property type="protein sequence ID" value="SOY28586.1"/>
    <property type="molecule type" value="Genomic_DNA"/>
</dbReference>
<dbReference type="RefSeq" id="WP_103238663.1">
    <property type="nucleotide sequence ID" value="NZ_CANRXC010000001.1"/>
</dbReference>
<keyword evidence="3" id="KW-1185">Reference proteome</keyword>